<sequence>MEQRGVILKVIVISQFLCTSVWFASNGVINDLIANFKLTNNALGHLTSSVQFGFILGTLIFAILNIADRYAPSKVFFISALLSALFNIGVLWQGSHLTSLLIFRFFTGFFLAGIYPVGMKIAADYYKEGLGKSLGFLVGALVLGTALPHLLKGITNTLPWKSVILITTCLSIAGGVLMLIMVPNGPYRKQSQKLNLLAFFSVFRNHKFRSSAFGYFGHMWELYAFWAFTPIILKTYSDLHPETIFNIPILSFFIIGIGGLACILGGYISQTIGVKKTAFIALLLSCVCCLISPLMFTLQSENLFIIFLIFWGMVVIADSPLFSTLVAKNAVPEIKGTALTIVNCIGFAITIISIQIVNSIGSFADANNVYVLLAIGPLLGIIALSTKPKSAKKLK</sequence>
<feature type="transmembrane region" description="Helical" evidence="4">
    <location>
        <begin position="101"/>
        <end position="122"/>
    </location>
</feature>
<feature type="transmembrane region" description="Helical" evidence="4">
    <location>
        <begin position="338"/>
        <end position="357"/>
    </location>
</feature>
<gene>
    <name evidence="6" type="ORF">C1H87_04835</name>
</gene>
<dbReference type="PROSITE" id="PS50850">
    <property type="entry name" value="MFS"/>
    <property type="match status" value="1"/>
</dbReference>
<dbReference type="GO" id="GO:0022857">
    <property type="term" value="F:transmembrane transporter activity"/>
    <property type="evidence" value="ECO:0007669"/>
    <property type="project" value="InterPro"/>
</dbReference>
<feature type="transmembrane region" description="Helical" evidence="4">
    <location>
        <begin position="304"/>
        <end position="326"/>
    </location>
</feature>
<organism evidence="6 7">
    <name type="scientific">Flavivirga eckloniae</name>
    <dbReference type="NCBI Taxonomy" id="1803846"/>
    <lineage>
        <taxon>Bacteria</taxon>
        <taxon>Pseudomonadati</taxon>
        <taxon>Bacteroidota</taxon>
        <taxon>Flavobacteriia</taxon>
        <taxon>Flavobacteriales</taxon>
        <taxon>Flavobacteriaceae</taxon>
        <taxon>Flavivirga</taxon>
    </lineage>
</organism>
<evidence type="ECO:0000256" key="4">
    <source>
        <dbReference type="SAM" id="Phobius"/>
    </source>
</evidence>
<protein>
    <submittedName>
        <fullName evidence="6">MFS transporter</fullName>
    </submittedName>
</protein>
<dbReference type="EMBL" id="CP025791">
    <property type="protein sequence ID" value="AUP78074.1"/>
    <property type="molecule type" value="Genomic_DNA"/>
</dbReference>
<feature type="transmembrane region" description="Helical" evidence="4">
    <location>
        <begin position="75"/>
        <end position="95"/>
    </location>
</feature>
<dbReference type="InterPro" id="IPR020846">
    <property type="entry name" value="MFS_dom"/>
</dbReference>
<dbReference type="AlphaFoldDB" id="A0A2K9PLX7"/>
<feature type="transmembrane region" description="Helical" evidence="4">
    <location>
        <begin position="213"/>
        <end position="233"/>
    </location>
</feature>
<dbReference type="KEGG" id="fek:C1H87_04835"/>
<evidence type="ECO:0000313" key="6">
    <source>
        <dbReference type="EMBL" id="AUP78074.1"/>
    </source>
</evidence>
<feature type="domain" description="Major facilitator superfamily (MFS) profile" evidence="5">
    <location>
        <begin position="1"/>
        <end position="392"/>
    </location>
</feature>
<evidence type="ECO:0000256" key="2">
    <source>
        <dbReference type="ARBA" id="ARBA00022989"/>
    </source>
</evidence>
<evidence type="ECO:0000313" key="7">
    <source>
        <dbReference type="Proteomes" id="UP000235826"/>
    </source>
</evidence>
<dbReference type="RefSeq" id="WP_102754732.1">
    <property type="nucleotide sequence ID" value="NZ_CP025791.1"/>
</dbReference>
<name>A0A2K9PLX7_9FLAO</name>
<feature type="transmembrane region" description="Helical" evidence="4">
    <location>
        <begin position="279"/>
        <end position="298"/>
    </location>
</feature>
<dbReference type="SUPFAM" id="SSF103473">
    <property type="entry name" value="MFS general substrate transporter"/>
    <property type="match status" value="1"/>
</dbReference>
<dbReference type="GO" id="GO:0005886">
    <property type="term" value="C:plasma membrane"/>
    <property type="evidence" value="ECO:0007669"/>
    <property type="project" value="TreeGrafter"/>
</dbReference>
<accession>A0A2K9PLX7</accession>
<feature type="transmembrane region" description="Helical" evidence="4">
    <location>
        <begin position="369"/>
        <end position="386"/>
    </location>
</feature>
<feature type="transmembrane region" description="Helical" evidence="4">
    <location>
        <begin position="7"/>
        <end position="29"/>
    </location>
</feature>
<keyword evidence="3 4" id="KW-0472">Membrane</keyword>
<feature type="transmembrane region" description="Helical" evidence="4">
    <location>
        <begin position="163"/>
        <end position="182"/>
    </location>
</feature>
<evidence type="ECO:0000256" key="3">
    <source>
        <dbReference type="ARBA" id="ARBA00023136"/>
    </source>
</evidence>
<evidence type="ECO:0000256" key="1">
    <source>
        <dbReference type="ARBA" id="ARBA00022692"/>
    </source>
</evidence>
<dbReference type="PANTHER" id="PTHR23521:SF3">
    <property type="entry name" value="MFS TRANSPORTER"/>
    <property type="match status" value="1"/>
</dbReference>
<reference evidence="6 7" key="1">
    <citation type="submission" date="2018-01" db="EMBL/GenBank/DDBJ databases">
        <title>Complete genome sequence of Flavivirga eckloniae ECD14 isolated from seaweed Ecklonia cava.</title>
        <authorList>
            <person name="Lee J.H."/>
            <person name="Baik K.S."/>
            <person name="Seong C.N."/>
        </authorList>
    </citation>
    <scope>NUCLEOTIDE SEQUENCE [LARGE SCALE GENOMIC DNA]</scope>
    <source>
        <strain evidence="6 7">ECD14</strain>
    </source>
</reference>
<keyword evidence="7" id="KW-1185">Reference proteome</keyword>
<dbReference type="PANTHER" id="PTHR23521">
    <property type="entry name" value="TRANSPORTER MFS SUPERFAMILY"/>
    <property type="match status" value="1"/>
</dbReference>
<keyword evidence="1 4" id="KW-0812">Transmembrane</keyword>
<dbReference type="Gene3D" id="1.20.1250.20">
    <property type="entry name" value="MFS general substrate transporter like domains"/>
    <property type="match status" value="1"/>
</dbReference>
<feature type="transmembrane region" description="Helical" evidence="4">
    <location>
        <begin position="134"/>
        <end position="151"/>
    </location>
</feature>
<feature type="transmembrane region" description="Helical" evidence="4">
    <location>
        <begin position="49"/>
        <end position="68"/>
    </location>
</feature>
<feature type="transmembrane region" description="Helical" evidence="4">
    <location>
        <begin position="245"/>
        <end position="267"/>
    </location>
</feature>
<dbReference type="Proteomes" id="UP000235826">
    <property type="component" value="Chromosome"/>
</dbReference>
<evidence type="ECO:0000259" key="5">
    <source>
        <dbReference type="PROSITE" id="PS50850"/>
    </source>
</evidence>
<keyword evidence="2 4" id="KW-1133">Transmembrane helix</keyword>
<dbReference type="InterPro" id="IPR011701">
    <property type="entry name" value="MFS"/>
</dbReference>
<proteinExistence type="predicted"/>
<dbReference type="InterPro" id="IPR036259">
    <property type="entry name" value="MFS_trans_sf"/>
</dbReference>
<dbReference type="Pfam" id="PF07690">
    <property type="entry name" value="MFS_1"/>
    <property type="match status" value="1"/>
</dbReference>
<dbReference type="OrthoDB" id="9781976at2"/>